<gene>
    <name evidence="4" type="primary">Acey_s0031.g2252</name>
    <name evidence="4" type="ORF">Y032_0031g2252</name>
</gene>
<dbReference type="PANTHER" id="PTHR10083">
    <property type="entry name" value="KUNITZ-TYPE PROTEASE INHIBITOR-RELATED"/>
    <property type="match status" value="1"/>
</dbReference>
<evidence type="ECO:0000313" key="4">
    <source>
        <dbReference type="EMBL" id="EYC17056.1"/>
    </source>
</evidence>
<dbReference type="Pfam" id="PF00014">
    <property type="entry name" value="Kunitz_BPTI"/>
    <property type="match status" value="1"/>
</dbReference>
<evidence type="ECO:0000256" key="1">
    <source>
        <dbReference type="ARBA" id="ARBA00022690"/>
    </source>
</evidence>
<name>A0A016UQ73_9BILA</name>
<dbReference type="GO" id="GO:0004867">
    <property type="term" value="F:serine-type endopeptidase inhibitor activity"/>
    <property type="evidence" value="ECO:0007669"/>
    <property type="project" value="UniProtKB-KW"/>
</dbReference>
<dbReference type="InterPro" id="IPR036880">
    <property type="entry name" value="Kunitz_BPTI_sf"/>
</dbReference>
<dbReference type="Proteomes" id="UP000024635">
    <property type="component" value="Unassembled WGS sequence"/>
</dbReference>
<keyword evidence="1" id="KW-0646">Protease inhibitor</keyword>
<organism evidence="4 5">
    <name type="scientific">Ancylostoma ceylanicum</name>
    <dbReference type="NCBI Taxonomy" id="53326"/>
    <lineage>
        <taxon>Eukaryota</taxon>
        <taxon>Metazoa</taxon>
        <taxon>Ecdysozoa</taxon>
        <taxon>Nematoda</taxon>
        <taxon>Chromadorea</taxon>
        <taxon>Rhabditida</taxon>
        <taxon>Rhabditina</taxon>
        <taxon>Rhabditomorpha</taxon>
        <taxon>Strongyloidea</taxon>
        <taxon>Ancylostomatidae</taxon>
        <taxon>Ancylostomatinae</taxon>
        <taxon>Ancylostoma</taxon>
    </lineage>
</organism>
<dbReference type="STRING" id="53326.A0A016UQ73"/>
<evidence type="ECO:0000256" key="3">
    <source>
        <dbReference type="ARBA" id="ARBA00023157"/>
    </source>
</evidence>
<dbReference type="Gene3D" id="4.10.410.10">
    <property type="entry name" value="Pancreatic trypsin inhibitor Kunitz domain"/>
    <property type="match status" value="1"/>
</dbReference>
<dbReference type="PROSITE" id="PS00280">
    <property type="entry name" value="BPTI_KUNITZ_1"/>
    <property type="match status" value="1"/>
</dbReference>
<dbReference type="EMBL" id="JARK01001367">
    <property type="protein sequence ID" value="EYC17056.1"/>
    <property type="molecule type" value="Genomic_DNA"/>
</dbReference>
<comment type="caution">
    <text evidence="4">The sequence shown here is derived from an EMBL/GenBank/DDBJ whole genome shotgun (WGS) entry which is preliminary data.</text>
</comment>
<dbReference type="AlphaFoldDB" id="A0A016UQ73"/>
<evidence type="ECO:0000313" key="5">
    <source>
        <dbReference type="Proteomes" id="UP000024635"/>
    </source>
</evidence>
<keyword evidence="3" id="KW-1015">Disulfide bond</keyword>
<dbReference type="InterPro" id="IPR050098">
    <property type="entry name" value="TFPI/VKTCI-like"/>
</dbReference>
<evidence type="ECO:0000256" key="2">
    <source>
        <dbReference type="ARBA" id="ARBA00022900"/>
    </source>
</evidence>
<dbReference type="PROSITE" id="PS50279">
    <property type="entry name" value="BPTI_KUNITZ_2"/>
    <property type="match status" value="1"/>
</dbReference>
<dbReference type="GO" id="GO:0005615">
    <property type="term" value="C:extracellular space"/>
    <property type="evidence" value="ECO:0007669"/>
    <property type="project" value="TreeGrafter"/>
</dbReference>
<dbReference type="InterPro" id="IPR002223">
    <property type="entry name" value="Kunitz_BPTI"/>
</dbReference>
<protein>
    <submittedName>
        <fullName evidence="4">Uncharacterized protein</fullName>
    </submittedName>
</protein>
<dbReference type="SMART" id="SM00131">
    <property type="entry name" value="KU"/>
    <property type="match status" value="1"/>
</dbReference>
<dbReference type="OrthoDB" id="4473401at2759"/>
<dbReference type="SUPFAM" id="SSF57362">
    <property type="entry name" value="BPTI-like"/>
    <property type="match status" value="1"/>
</dbReference>
<accession>A0A016UQ73</accession>
<proteinExistence type="predicted"/>
<sequence length="118" mass="13828">MRPFFLALFLVVFCSWWVSKASSYQHTVTVEQQRVKGQQNLESGQQRVFDRCTASKPPVGERRCRARLRRYYYNTTTSRCMRFYYDGCSAGPNNFEKKKTCKKVCEAEGMKSGFYNNS</sequence>
<keyword evidence="2" id="KW-0722">Serine protease inhibitor</keyword>
<dbReference type="PANTHER" id="PTHR10083:SF374">
    <property type="entry name" value="BPTI_KUNITZ INHIBITOR DOMAIN-CONTAINING PROTEIN"/>
    <property type="match status" value="1"/>
</dbReference>
<dbReference type="InterPro" id="IPR020901">
    <property type="entry name" value="Prtase_inh_Kunz-CS"/>
</dbReference>
<reference evidence="5" key="1">
    <citation type="journal article" date="2015" name="Nat. Genet.">
        <title>The genome and transcriptome of the zoonotic hookworm Ancylostoma ceylanicum identify infection-specific gene families.</title>
        <authorList>
            <person name="Schwarz E.M."/>
            <person name="Hu Y."/>
            <person name="Antoshechkin I."/>
            <person name="Miller M.M."/>
            <person name="Sternberg P.W."/>
            <person name="Aroian R.V."/>
        </authorList>
    </citation>
    <scope>NUCLEOTIDE SEQUENCE</scope>
    <source>
        <strain evidence="5">HY135</strain>
    </source>
</reference>
<keyword evidence="5" id="KW-1185">Reference proteome</keyword>